<dbReference type="Proteomes" id="UP000239494">
    <property type="component" value="Unassembled WGS sequence"/>
</dbReference>
<proteinExistence type="inferred from homology"/>
<feature type="binding site" evidence="3">
    <location>
        <position position="108"/>
    </location>
    <ligand>
        <name>substrate</name>
    </ligand>
</feature>
<dbReference type="SUPFAM" id="SSF63829">
    <property type="entry name" value="Calcium-dependent phosphotriesterase"/>
    <property type="match status" value="1"/>
</dbReference>
<dbReference type="EMBL" id="PVTF01000002">
    <property type="protein sequence ID" value="PRY44710.1"/>
    <property type="molecule type" value="Genomic_DNA"/>
</dbReference>
<feature type="binding site" evidence="3">
    <location>
        <position position="201"/>
    </location>
    <ligand>
        <name>a divalent metal cation</name>
        <dbReference type="ChEBI" id="CHEBI:60240"/>
    </ligand>
</feature>
<evidence type="ECO:0000313" key="6">
    <source>
        <dbReference type="Proteomes" id="UP000239494"/>
    </source>
</evidence>
<feature type="active site" description="Proton donor/acceptor" evidence="2">
    <location>
        <position position="201"/>
    </location>
</feature>
<comment type="cofactor">
    <cofactor evidence="3">
        <name>Zn(2+)</name>
        <dbReference type="ChEBI" id="CHEBI:29105"/>
    </cofactor>
    <text evidence="3">Binds 1 divalent metal cation per subunit.</text>
</comment>
<comment type="caution">
    <text evidence="5">The sequence shown here is derived from an EMBL/GenBank/DDBJ whole genome shotgun (WGS) entry which is preliminary data.</text>
</comment>
<dbReference type="Pfam" id="PF08450">
    <property type="entry name" value="SGL"/>
    <property type="match status" value="1"/>
</dbReference>
<dbReference type="RefSeq" id="WP_106186307.1">
    <property type="nucleotide sequence ID" value="NZ_PVTF01000002.1"/>
</dbReference>
<dbReference type="PANTHER" id="PTHR10907:SF47">
    <property type="entry name" value="REGUCALCIN"/>
    <property type="match status" value="1"/>
</dbReference>
<keyword evidence="3" id="KW-0862">Zinc</keyword>
<gene>
    <name evidence="5" type="ORF">CLV43_102275</name>
</gene>
<evidence type="ECO:0000256" key="2">
    <source>
        <dbReference type="PIRSR" id="PIRSR605511-1"/>
    </source>
</evidence>
<feature type="binding site" evidence="3">
    <location>
        <position position="126"/>
    </location>
    <ligand>
        <name>substrate</name>
    </ligand>
</feature>
<dbReference type="OrthoDB" id="2633250at2"/>
<keyword evidence="3" id="KW-0479">Metal-binding</keyword>
<evidence type="ECO:0000256" key="1">
    <source>
        <dbReference type="ARBA" id="ARBA00008853"/>
    </source>
</evidence>
<reference evidence="5 6" key="1">
    <citation type="submission" date="2018-03" db="EMBL/GenBank/DDBJ databases">
        <title>Genomic Encyclopedia of Archaeal and Bacterial Type Strains, Phase II (KMG-II): from individual species to whole genera.</title>
        <authorList>
            <person name="Goeker M."/>
        </authorList>
    </citation>
    <scope>NUCLEOTIDE SEQUENCE [LARGE SCALE GENOMIC DNA]</scope>
    <source>
        <strain evidence="5 6">DSM 44720</strain>
    </source>
</reference>
<dbReference type="InterPro" id="IPR005511">
    <property type="entry name" value="SMP-30"/>
</dbReference>
<feature type="domain" description="SMP-30/Gluconolactonase/LRE-like region" evidence="4">
    <location>
        <begin position="17"/>
        <end position="259"/>
    </location>
</feature>
<comment type="similarity">
    <text evidence="1">Belongs to the SMP-30/CGR1 family.</text>
</comment>
<organism evidence="5 6">
    <name type="scientific">Umezawaea tangerina</name>
    <dbReference type="NCBI Taxonomy" id="84725"/>
    <lineage>
        <taxon>Bacteria</taxon>
        <taxon>Bacillati</taxon>
        <taxon>Actinomycetota</taxon>
        <taxon>Actinomycetes</taxon>
        <taxon>Pseudonocardiales</taxon>
        <taxon>Pseudonocardiaceae</taxon>
        <taxon>Umezawaea</taxon>
    </lineage>
</organism>
<sequence>MRTHQADVVLDARAEHAEGPLWDDVRQELLWVDLYAGLVHRAGWLPDALGPVTTHAVGQPVGAVVPCAEPEDGWVVASELGFARLGVDGSVRTVAEPERVHGGRTRMNDGCCDPRGRMWAGSMAHDRAPGAGSLYRLDGERAHHVLGGVTISNGIAWRGPDAFHYVDTPTQRVDLVRVDPDGRLAGRETAFGVDPALGAPDGMTADAEGCLWVALWGGSAVVRFSPTGEVLARVDVPATQVSSCCFGGPDLSVLFVTTSQEGFTPERSAAEPHAGKVFAVRTDVTGLPADRFRPEGSGS</sequence>
<feature type="binding site" evidence="3">
    <location>
        <position position="18"/>
    </location>
    <ligand>
        <name>a divalent metal cation</name>
        <dbReference type="ChEBI" id="CHEBI:60240"/>
    </ligand>
</feature>
<evidence type="ECO:0000256" key="3">
    <source>
        <dbReference type="PIRSR" id="PIRSR605511-2"/>
    </source>
</evidence>
<feature type="binding site" evidence="3">
    <location>
        <position position="106"/>
    </location>
    <ligand>
        <name>substrate</name>
    </ligand>
</feature>
<dbReference type="PANTHER" id="PTHR10907">
    <property type="entry name" value="REGUCALCIN"/>
    <property type="match status" value="1"/>
</dbReference>
<protein>
    <submittedName>
        <fullName evidence="5">Sugar lactone lactonase YvrE</fullName>
    </submittedName>
</protein>
<dbReference type="Gene3D" id="2.120.10.30">
    <property type="entry name" value="TolB, C-terminal domain"/>
    <property type="match status" value="1"/>
</dbReference>
<feature type="binding site" evidence="3">
    <location>
        <position position="153"/>
    </location>
    <ligand>
        <name>a divalent metal cation</name>
        <dbReference type="ChEBI" id="CHEBI:60240"/>
    </ligand>
</feature>
<name>A0A2T0TGB6_9PSEU</name>
<dbReference type="InterPro" id="IPR013658">
    <property type="entry name" value="SGL"/>
</dbReference>
<dbReference type="GO" id="GO:0019853">
    <property type="term" value="P:L-ascorbic acid biosynthetic process"/>
    <property type="evidence" value="ECO:0007669"/>
    <property type="project" value="TreeGrafter"/>
</dbReference>
<dbReference type="GO" id="GO:0004341">
    <property type="term" value="F:gluconolactonase activity"/>
    <property type="evidence" value="ECO:0007669"/>
    <property type="project" value="TreeGrafter"/>
</dbReference>
<evidence type="ECO:0000313" key="5">
    <source>
        <dbReference type="EMBL" id="PRY44710.1"/>
    </source>
</evidence>
<dbReference type="GO" id="GO:0005509">
    <property type="term" value="F:calcium ion binding"/>
    <property type="evidence" value="ECO:0007669"/>
    <property type="project" value="TreeGrafter"/>
</dbReference>
<dbReference type="AlphaFoldDB" id="A0A2T0TGB6"/>
<accession>A0A2T0TGB6</accession>
<keyword evidence="6" id="KW-1185">Reference proteome</keyword>
<dbReference type="PRINTS" id="PR01790">
    <property type="entry name" value="SMP30FAMILY"/>
</dbReference>
<evidence type="ECO:0000259" key="4">
    <source>
        <dbReference type="Pfam" id="PF08450"/>
    </source>
</evidence>
<dbReference type="InterPro" id="IPR011042">
    <property type="entry name" value="6-blade_b-propeller_TolB-like"/>
</dbReference>